<comment type="caution">
    <text evidence="1">The sequence shown here is derived from an EMBL/GenBank/DDBJ whole genome shotgun (WGS) entry which is preliminary data.</text>
</comment>
<reference evidence="1" key="1">
    <citation type="submission" date="2023-01" db="EMBL/GenBank/DDBJ databases">
        <title>Genome assembly of the deep-sea coral Lophelia pertusa.</title>
        <authorList>
            <person name="Herrera S."/>
            <person name="Cordes E."/>
        </authorList>
    </citation>
    <scope>NUCLEOTIDE SEQUENCE</scope>
    <source>
        <strain evidence="1">USNM1676648</strain>
        <tissue evidence="1">Polyp</tissue>
    </source>
</reference>
<accession>A0A9X0CH65</accession>
<dbReference type="EMBL" id="MU827778">
    <property type="protein sequence ID" value="KAJ7340479.1"/>
    <property type="molecule type" value="Genomic_DNA"/>
</dbReference>
<gene>
    <name evidence="1" type="ORF">OS493_003229</name>
</gene>
<name>A0A9X0CH65_9CNID</name>
<proteinExistence type="predicted"/>
<dbReference type="Proteomes" id="UP001163046">
    <property type="component" value="Unassembled WGS sequence"/>
</dbReference>
<dbReference type="AlphaFoldDB" id="A0A9X0CH65"/>
<sequence length="51" mass="5858">MRAGMYLEYLPYYPQNNPNNDMNFSGRTVSKEGANKGRLFYCCVLSQRAGM</sequence>
<organism evidence="1 2">
    <name type="scientific">Desmophyllum pertusum</name>
    <dbReference type="NCBI Taxonomy" id="174260"/>
    <lineage>
        <taxon>Eukaryota</taxon>
        <taxon>Metazoa</taxon>
        <taxon>Cnidaria</taxon>
        <taxon>Anthozoa</taxon>
        <taxon>Hexacorallia</taxon>
        <taxon>Scleractinia</taxon>
        <taxon>Caryophylliina</taxon>
        <taxon>Caryophylliidae</taxon>
        <taxon>Desmophyllum</taxon>
    </lineage>
</organism>
<protein>
    <submittedName>
        <fullName evidence="1">Uncharacterized protein</fullName>
    </submittedName>
</protein>
<evidence type="ECO:0000313" key="1">
    <source>
        <dbReference type="EMBL" id="KAJ7340479.1"/>
    </source>
</evidence>
<evidence type="ECO:0000313" key="2">
    <source>
        <dbReference type="Proteomes" id="UP001163046"/>
    </source>
</evidence>
<keyword evidence="2" id="KW-1185">Reference proteome</keyword>